<evidence type="ECO:0000313" key="2">
    <source>
        <dbReference type="EMBL" id="KAJ3111317.1"/>
    </source>
</evidence>
<evidence type="ECO:0000256" key="1">
    <source>
        <dbReference type="SAM" id="MobiDB-lite"/>
    </source>
</evidence>
<evidence type="ECO:0000313" key="3">
    <source>
        <dbReference type="Proteomes" id="UP001211907"/>
    </source>
</evidence>
<dbReference type="Proteomes" id="UP001211907">
    <property type="component" value="Unassembled WGS sequence"/>
</dbReference>
<organism evidence="2 3">
    <name type="scientific">Physocladia obscura</name>
    <dbReference type="NCBI Taxonomy" id="109957"/>
    <lineage>
        <taxon>Eukaryota</taxon>
        <taxon>Fungi</taxon>
        <taxon>Fungi incertae sedis</taxon>
        <taxon>Chytridiomycota</taxon>
        <taxon>Chytridiomycota incertae sedis</taxon>
        <taxon>Chytridiomycetes</taxon>
        <taxon>Chytridiales</taxon>
        <taxon>Chytriomycetaceae</taxon>
        <taxon>Physocladia</taxon>
    </lineage>
</organism>
<dbReference type="EMBL" id="JADGJH010001643">
    <property type="protein sequence ID" value="KAJ3111317.1"/>
    <property type="molecule type" value="Genomic_DNA"/>
</dbReference>
<protein>
    <submittedName>
        <fullName evidence="2">Uncharacterized protein</fullName>
    </submittedName>
</protein>
<proteinExistence type="predicted"/>
<feature type="region of interest" description="Disordered" evidence="1">
    <location>
        <begin position="1"/>
        <end position="29"/>
    </location>
</feature>
<sequence>MLPPITRILARESEQSSHRTSASTSLSTPEFDHEFWLDVSSLQSDEYSHLFAGPQASPISSFSDHAQCDAVGVSMADIES</sequence>
<reference evidence="2" key="1">
    <citation type="submission" date="2020-05" db="EMBL/GenBank/DDBJ databases">
        <title>Phylogenomic resolution of chytrid fungi.</title>
        <authorList>
            <person name="Stajich J.E."/>
            <person name="Amses K."/>
            <person name="Simmons R."/>
            <person name="Seto K."/>
            <person name="Myers J."/>
            <person name="Bonds A."/>
            <person name="Quandt C.A."/>
            <person name="Barry K."/>
            <person name="Liu P."/>
            <person name="Grigoriev I."/>
            <person name="Longcore J.E."/>
            <person name="James T.Y."/>
        </authorList>
    </citation>
    <scope>NUCLEOTIDE SEQUENCE</scope>
    <source>
        <strain evidence="2">JEL0513</strain>
    </source>
</reference>
<feature type="non-terminal residue" evidence="2">
    <location>
        <position position="80"/>
    </location>
</feature>
<name>A0AAD5XDN8_9FUNG</name>
<dbReference type="AlphaFoldDB" id="A0AAD5XDN8"/>
<feature type="compositionally biased region" description="Low complexity" evidence="1">
    <location>
        <begin position="18"/>
        <end position="28"/>
    </location>
</feature>
<accession>A0AAD5XDN8</accession>
<keyword evidence="3" id="KW-1185">Reference proteome</keyword>
<comment type="caution">
    <text evidence="2">The sequence shown here is derived from an EMBL/GenBank/DDBJ whole genome shotgun (WGS) entry which is preliminary data.</text>
</comment>
<gene>
    <name evidence="2" type="ORF">HK100_002728</name>
</gene>